<keyword evidence="1" id="KW-0732">Signal</keyword>
<evidence type="ECO:0000313" key="3">
    <source>
        <dbReference type="Proteomes" id="UP001500957"/>
    </source>
</evidence>
<reference evidence="2 3" key="1">
    <citation type="journal article" date="2019" name="Int. J. Syst. Evol. Microbiol.">
        <title>The Global Catalogue of Microorganisms (GCM) 10K type strain sequencing project: providing services to taxonomists for standard genome sequencing and annotation.</title>
        <authorList>
            <consortium name="The Broad Institute Genomics Platform"/>
            <consortium name="The Broad Institute Genome Sequencing Center for Infectious Disease"/>
            <person name="Wu L."/>
            <person name="Ma J."/>
        </authorList>
    </citation>
    <scope>NUCLEOTIDE SEQUENCE [LARGE SCALE GENOMIC DNA]</scope>
    <source>
        <strain evidence="2 3">JCM 10671</strain>
    </source>
</reference>
<protein>
    <submittedName>
        <fullName evidence="2">Uncharacterized protein</fullName>
    </submittedName>
</protein>
<feature type="chain" id="PRO_5046734057" evidence="1">
    <location>
        <begin position="25"/>
        <end position="137"/>
    </location>
</feature>
<sequence>MRTPPRITLALTAALTALTLTACGGDDDEPEQSAQEIARRQSEQLQQETIQKATVDALFGALCGIRFECGGINEELKADPKGATEDARAICTTMQEKDEAAARAEARKRFSNDKFQVTDQKAEDVVRILKLKICPDL</sequence>
<dbReference type="PROSITE" id="PS51257">
    <property type="entry name" value="PROKAR_LIPOPROTEIN"/>
    <property type="match status" value="1"/>
</dbReference>
<keyword evidence="3" id="KW-1185">Reference proteome</keyword>
<proteinExistence type="predicted"/>
<feature type="signal peptide" evidence="1">
    <location>
        <begin position="1"/>
        <end position="24"/>
    </location>
</feature>
<dbReference type="EMBL" id="BAAAHE010000012">
    <property type="protein sequence ID" value="GAA0615625.1"/>
    <property type="molecule type" value="Genomic_DNA"/>
</dbReference>
<evidence type="ECO:0000256" key="1">
    <source>
        <dbReference type="SAM" id="SignalP"/>
    </source>
</evidence>
<accession>A0ABN1GP81</accession>
<organism evidence="2 3">
    <name type="scientific">Sporichthya brevicatena</name>
    <dbReference type="NCBI Taxonomy" id="171442"/>
    <lineage>
        <taxon>Bacteria</taxon>
        <taxon>Bacillati</taxon>
        <taxon>Actinomycetota</taxon>
        <taxon>Actinomycetes</taxon>
        <taxon>Sporichthyales</taxon>
        <taxon>Sporichthyaceae</taxon>
        <taxon>Sporichthya</taxon>
    </lineage>
</organism>
<evidence type="ECO:0000313" key="2">
    <source>
        <dbReference type="EMBL" id="GAA0615625.1"/>
    </source>
</evidence>
<dbReference type="RefSeq" id="WP_344603596.1">
    <property type="nucleotide sequence ID" value="NZ_BAAAHE010000012.1"/>
</dbReference>
<name>A0ABN1GP81_9ACTN</name>
<comment type="caution">
    <text evidence="2">The sequence shown here is derived from an EMBL/GenBank/DDBJ whole genome shotgun (WGS) entry which is preliminary data.</text>
</comment>
<dbReference type="Proteomes" id="UP001500957">
    <property type="component" value="Unassembled WGS sequence"/>
</dbReference>
<gene>
    <name evidence="2" type="ORF">GCM10009547_16960</name>
</gene>